<name>A0A6L6IJQ3_9ENTR</name>
<dbReference type="NCBIfam" id="TIGR01414">
    <property type="entry name" value="autotrans_barl"/>
    <property type="match status" value="1"/>
</dbReference>
<comment type="caution">
    <text evidence="3">The sequence shown here is derived from an EMBL/GenBank/DDBJ whole genome shotgun (WGS) entry which is preliminary data.</text>
</comment>
<dbReference type="InterPro" id="IPR012332">
    <property type="entry name" value="Autotransporter_pectin_lyase_C"/>
</dbReference>
<dbReference type="SUPFAM" id="SSF51126">
    <property type="entry name" value="Pectin lyase-like"/>
    <property type="match status" value="1"/>
</dbReference>
<dbReference type="InterPro" id="IPR036709">
    <property type="entry name" value="Autotransporte_beta_dom_sf"/>
</dbReference>
<sequence length="2341" mass="240113">MNLIYKVKWNRNLRRYDVVSELGNRNSKITGGINKLRDALPAIKISVLATVISVSLLQAVQAQDFTVAATAPDNIAMQVMAAGNNTLTGSFSAVQSGNPGFQWLNLGEARDKGYISADSLKWLDYNIIRIGSQTKSIDIKDPITGANTTMSVFDNADFEQEPAVDFNVAVSIPAGVNGQYVDKNFYSVGAGARLDVNVGRTDSAWVTDPDNSFYGILKSSVSDRNLASVFHVTASGSSPAELNYLSKTVVNLGNNNNNMSDAGNPLAWMTVDSFVGEFDSVLGTQTVNNLDDFKKYNSALINALQAGTIQLTAAQYNAELKKAWDNTLHPIIADLNIATDDAVRAWANATAVSYIHADGEGANVIIGDDANIQLVNSTATLVNLENGAALINNGTLGTAGTPAKYSYIITAHHDSTVENNGVVDAGTNPEMAVWFQNQNLTATVSSGKHTAIRADGYAGVKNNATGVINVAARGDYQGNTGLILLDNATFINDGALNIAASQEVNNILGTQSNIGVEAQNSAQVTNNGQIYIGREAQRSPADGTVDIAIKQPSIGIHIYGNAVFNATQGSSITLGSLVENATAIDIGGSATLNHAGTININGNVVPSDEKSTARNTGILVRSDATRAERVVNSGTINLNGLNAIGIDVMAGGQATHSGTININHGFDSASGYPNYGVVAEGTGALAIISGEINLNGDRGVGVYVKDGGVINVNNQGAINFISGQNQTGYLIYGANSTVNNTATGSQRVSTAGSTLYRIDMGAAFAGDSAGTSVLGADGKNSTIIRATGEGSTLNTGGLVLSVNAEGATGVRVEGGAKGVIDAATNITISGTGATAGIVDGRYFSYRDGAEDESQKGDSILTSYASLSADNTASGALGYKVLSGGTLEHKGSIDFTRAANGTGVQVNGGTLANSSTIVVNGVAVDIEGPASSVTNTGTVTATDGTAAYRVGSGAALSLNGTGTTVAGGSAHGVLLDTGAKGLKVADARIRMDAAGTGNAIENTAEIAGITLTNTAIDVGKGAGIRTAATLAAQNSGTITVNGSGTGILFRNKDGSTTEGAFDLSDSQALVINVNSAQGKGLVTDTRGAVKSGVSVNINHEQGGSALEIGGTTSRIEQSGILTSSSLVTAVVDLQSTGLDSMLNSGSILASTAAQVAVQAAADSSGIDFTNAAGGVVRGKIKLEGGENHVNLEHGSQATDVYTLEGNDRYRLKNIDSTDTALFTSLNAGTGSDTLQLDGSSYSLNANGVLNGFENINLINRSLFTLNNVALALGDNKDDATATGYRIESGSALRIIADKDVAFASHLSGSGLVQVNLGNSDNAFTFTSGNAGDAFSGTVELAASRFLLEGDNTTALSSATLKLSDDSITTVAKGVQTIGGLTFNGGTARFDTDTLGKAEAESLIEVSGQLDISGRGQVQVMLNPVLNAPVLPDNTLSLLEQDDAQTGLKLAGATGAVVGSGGNLKLIDLNGNAISDAVTTTVEQNEITVAKATYDYRLTGGDGLWINYGLTSLALLTTGEDALSLSAADRQGAAADLSARVTGEGDLAVDTGAGNTLSLSNSDNSYSGVTDIRSGTLLMANDNVLGQTVALRQAADTVLDMAGYSQRIGLLNTEAGAATMLNGGSLTVTDGGAVNGALSGAGNLTLNGGVLDINGANSELTAAIRIDAGAQAALNHVAGLGGGSVQVDGVMTLKQSTGTLNNALSGSGLVATEQHSDVILAGNNGAFSGGFAISADSRLTATSQRSLGTGTVIDEGVLTLDSAGSWQVVNAISGSGDVRKTGSGSVVLHQAAARYTGLTDVVAGTLTLGNPDGDVTLASSSVNVNSGAIFGGYGGTAGSITNTGTVVVGNPVSPQVRAMAYGGAGALFTVGGDLTNAGSVIVGRAGVGTIGNVLRVNGDYIGNGGTITFNTVLGNDDSLTDRMIVDGSTSGTTAVRVTNAGGSGAQTLNGIELIRVGGSSAGEFTQTGRIVAGAYDYQLVRGSGNHASNWYLVSGTQPQPAPEPTPSPAPSPEPTPDPAPWVRPEAGIYTANIAAANTVFLNRLHDRLGETHYVDALTGEERVTSMWLRNTGGHNRFKDSSGQLNTQANRYVMQLGGDIAQWSSNGQNRFHLGVMGGYANQKSNSRNHQSGYRANGSINGYSVGAYGTWLQDNEEKTGAYVDTWLQYAWFNNDVSGESLGRESYRSKGLTGSLEAGYIWKLGQRDERTSSYIQPKAQIIWMGVKADDYHESNGTRVSGDGDGNVQTRLGMRAFIKGHSHIDEGKQRTFEPFVEANWLHNTRSFGVTMDNVKISQAGVKNIGELKAGVEGQLSQNINVWGNVAQQIGDKGYSDTSAMLGLKINF</sequence>
<dbReference type="EMBL" id="WMJZ01000008">
    <property type="protein sequence ID" value="MTH46194.1"/>
    <property type="molecule type" value="Genomic_DNA"/>
</dbReference>
<feature type="compositionally biased region" description="Pro residues" evidence="1">
    <location>
        <begin position="1997"/>
        <end position="2019"/>
    </location>
</feature>
<proteinExistence type="predicted"/>
<protein>
    <submittedName>
        <fullName evidence="3">Autotransporter outer membrane beta-barrel domain-containing protein</fullName>
    </submittedName>
</protein>
<dbReference type="SMART" id="SM00869">
    <property type="entry name" value="Autotransporter"/>
    <property type="match status" value="1"/>
</dbReference>
<evidence type="ECO:0000313" key="3">
    <source>
        <dbReference type="EMBL" id="MTH46194.1"/>
    </source>
</evidence>
<dbReference type="PANTHER" id="PTHR12338:SF5">
    <property type="entry name" value="ANTIGEN 43-RELATED"/>
    <property type="match status" value="1"/>
</dbReference>
<feature type="region of interest" description="Disordered" evidence="1">
    <location>
        <begin position="1990"/>
        <end position="2019"/>
    </location>
</feature>
<dbReference type="InterPro" id="IPR006315">
    <property type="entry name" value="OM_autotransptr_brl_dom"/>
</dbReference>
<dbReference type="CDD" id="cd01344">
    <property type="entry name" value="PL2_Passenger_AT"/>
    <property type="match status" value="1"/>
</dbReference>
<dbReference type="PANTHER" id="PTHR12338">
    <property type="entry name" value="AUTOTRANSPORTER"/>
    <property type="match status" value="1"/>
</dbReference>
<dbReference type="Proteomes" id="UP000477739">
    <property type="component" value="Unassembled WGS sequence"/>
</dbReference>
<gene>
    <name evidence="3" type="ORF">GJV78_08010</name>
</gene>
<dbReference type="InterPro" id="IPR043990">
    <property type="entry name" value="AC_1"/>
</dbReference>
<evidence type="ECO:0000259" key="2">
    <source>
        <dbReference type="PROSITE" id="PS51208"/>
    </source>
</evidence>
<dbReference type="InterPro" id="IPR050909">
    <property type="entry name" value="Bact_Autotransporter_VF"/>
</dbReference>
<feature type="domain" description="Autotransporter" evidence="2">
    <location>
        <begin position="2057"/>
        <end position="2341"/>
    </location>
</feature>
<dbReference type="Gene3D" id="2.40.128.130">
    <property type="entry name" value="Autotransporter beta-domain"/>
    <property type="match status" value="1"/>
</dbReference>
<dbReference type="PROSITE" id="PS51208">
    <property type="entry name" value="AUTOTRANSPORTER"/>
    <property type="match status" value="1"/>
</dbReference>
<keyword evidence="4" id="KW-1185">Reference proteome</keyword>
<accession>A0A6L6IJQ3</accession>
<dbReference type="OrthoDB" id="6053567at2"/>
<dbReference type="InterPro" id="IPR011050">
    <property type="entry name" value="Pectin_lyase_fold/virulence"/>
</dbReference>
<dbReference type="GO" id="GO:0019867">
    <property type="term" value="C:outer membrane"/>
    <property type="evidence" value="ECO:0007669"/>
    <property type="project" value="InterPro"/>
</dbReference>
<evidence type="ECO:0000313" key="4">
    <source>
        <dbReference type="Proteomes" id="UP000477739"/>
    </source>
</evidence>
<evidence type="ECO:0000256" key="1">
    <source>
        <dbReference type="SAM" id="MobiDB-lite"/>
    </source>
</evidence>
<organism evidence="3 4">
    <name type="scientific">Intestinirhabdus alba</name>
    <dbReference type="NCBI Taxonomy" id="2899544"/>
    <lineage>
        <taxon>Bacteria</taxon>
        <taxon>Pseudomonadati</taxon>
        <taxon>Pseudomonadota</taxon>
        <taxon>Gammaproteobacteria</taxon>
        <taxon>Enterobacterales</taxon>
        <taxon>Enterobacteriaceae</taxon>
        <taxon>Intestinirhabdus</taxon>
    </lineage>
</organism>
<dbReference type="SUPFAM" id="SSF103515">
    <property type="entry name" value="Autotransporter"/>
    <property type="match status" value="1"/>
</dbReference>
<reference evidence="3 4" key="1">
    <citation type="submission" date="2019-11" db="EMBL/GenBank/DDBJ databases">
        <title>Escherichia alba sp. nov. isolated from the gut of plastic-eating superworms Zophobas atratus.</title>
        <authorList>
            <person name="Yang Y."/>
        </authorList>
    </citation>
    <scope>NUCLEOTIDE SEQUENCE [LARGE SCALE GENOMIC DNA]</scope>
    <source>
        <strain evidence="4">BIT-B35</strain>
    </source>
</reference>
<dbReference type="Gene3D" id="2.160.20.20">
    <property type="match status" value="1"/>
</dbReference>
<dbReference type="InterPro" id="IPR005546">
    <property type="entry name" value="Autotransporte_beta"/>
</dbReference>
<dbReference type="Pfam" id="PF03797">
    <property type="entry name" value="Autotransporter"/>
    <property type="match status" value="1"/>
</dbReference>
<dbReference type="Pfam" id="PF18883">
    <property type="entry name" value="AC_1"/>
    <property type="match status" value="1"/>
</dbReference>